<evidence type="ECO:0000313" key="2">
    <source>
        <dbReference type="EMBL" id="VVM04308.1"/>
    </source>
</evidence>
<dbReference type="Gene3D" id="1.10.10.10">
    <property type="entry name" value="Winged helix-like DNA-binding domain superfamily/Winged helix DNA-binding domain"/>
    <property type="match status" value="1"/>
</dbReference>
<dbReference type="EMBL" id="CABFVA020000001">
    <property type="protein sequence ID" value="VVM04308.1"/>
    <property type="molecule type" value="Genomic_DNA"/>
</dbReference>
<reference evidence="2 3" key="1">
    <citation type="submission" date="2019-09" db="EMBL/GenBank/DDBJ databases">
        <authorList>
            <person name="Cremers G."/>
        </authorList>
    </citation>
    <scope>NUCLEOTIDE SEQUENCE [LARGE SCALE GENOMIC DNA]</scope>
    <source>
        <strain evidence="2">4A</strain>
    </source>
</reference>
<dbReference type="SUPFAM" id="SSF53335">
    <property type="entry name" value="S-adenosyl-L-methionine-dependent methyltransferases"/>
    <property type="match status" value="1"/>
</dbReference>
<dbReference type="InterPro" id="IPR041698">
    <property type="entry name" value="Methyltransf_25"/>
</dbReference>
<dbReference type="CDD" id="cd02440">
    <property type="entry name" value="AdoMet_MTases"/>
    <property type="match status" value="1"/>
</dbReference>
<proteinExistence type="predicted"/>
<organism evidence="2 3">
    <name type="scientific">Methylacidimicrobium tartarophylax</name>
    <dbReference type="NCBI Taxonomy" id="1041768"/>
    <lineage>
        <taxon>Bacteria</taxon>
        <taxon>Pseudomonadati</taxon>
        <taxon>Verrucomicrobiota</taxon>
        <taxon>Methylacidimicrobium</taxon>
    </lineage>
</organism>
<dbReference type="InterPro" id="IPR036388">
    <property type="entry name" value="WH-like_DNA-bd_sf"/>
</dbReference>
<protein>
    <recommendedName>
        <fullName evidence="1">Methyltransferase domain-containing protein</fullName>
    </recommendedName>
</protein>
<dbReference type="AlphaFoldDB" id="A0A5E6MFI5"/>
<dbReference type="Gene3D" id="3.40.50.150">
    <property type="entry name" value="Vaccinia Virus protein VP39"/>
    <property type="match status" value="1"/>
</dbReference>
<gene>
    <name evidence="2" type="ORF">MAMT_00003</name>
</gene>
<evidence type="ECO:0000313" key="3">
    <source>
        <dbReference type="Proteomes" id="UP000334923"/>
    </source>
</evidence>
<dbReference type="Pfam" id="PF13649">
    <property type="entry name" value="Methyltransf_25"/>
    <property type="match status" value="1"/>
</dbReference>
<accession>A0A5E6MFI5</accession>
<keyword evidence="3" id="KW-1185">Reference proteome</keyword>
<sequence>MFSLIVGDESIVAGREQGVGAVVGFLGIATGIFDFLRRSGMVAPEEIAGRMGLDAGYVRGFCEAGFAFGYLEEEGGRYCLAPESGGRRRAAEGSFLAAAVDAVLGPSVALRLVPLFRTGYRPEPGALIDPEILPWFGRFLEEKHSSLFEEEIFSGVPLFVELAQREGVVLDLGCGNGWLLRRLLPRFPGWRGIGIDREAGRIAQGRQAAETAGLSERMELVEADLFSWSSPEPAQLILVSRVLHHLWPARNRFFAHLERLAREDGTILLWEPCWPETVASLRDPARRNLAFQNLHEYAQGARLLTSAEVIAGVEEAGWKTSVYGFAGGTEMVVLGSRKGRGW</sequence>
<dbReference type="PANTHER" id="PTHR45128">
    <property type="entry name" value="METHYLTRANSFERASE TYPE 11"/>
    <property type="match status" value="1"/>
</dbReference>
<name>A0A5E6MFI5_9BACT</name>
<feature type="domain" description="Methyltransferase" evidence="1">
    <location>
        <begin position="169"/>
        <end position="265"/>
    </location>
</feature>
<evidence type="ECO:0000259" key="1">
    <source>
        <dbReference type="Pfam" id="PF13649"/>
    </source>
</evidence>
<dbReference type="InterPro" id="IPR053173">
    <property type="entry name" value="SAM-binding_MTase"/>
</dbReference>
<dbReference type="RefSeq" id="WP_178086809.1">
    <property type="nucleotide sequence ID" value="NZ_CABFVA020000001.1"/>
</dbReference>
<dbReference type="PANTHER" id="PTHR45128:SF1">
    <property type="entry name" value="S-ADENOSYLMETHIONINE-DEPENDENT METHYLTRANSFERASE RV2258C"/>
    <property type="match status" value="1"/>
</dbReference>
<dbReference type="Proteomes" id="UP000334923">
    <property type="component" value="Unassembled WGS sequence"/>
</dbReference>
<dbReference type="InterPro" id="IPR029063">
    <property type="entry name" value="SAM-dependent_MTases_sf"/>
</dbReference>